<proteinExistence type="predicted"/>
<reference evidence="1 2" key="1">
    <citation type="submission" date="2018-01" db="EMBL/GenBank/DDBJ databases">
        <authorList>
            <person name="Gaut B.S."/>
            <person name="Morton B.R."/>
            <person name="Clegg M.T."/>
            <person name="Duvall M.R."/>
        </authorList>
    </citation>
    <scope>NUCLEOTIDE SEQUENCE [LARGE SCALE GENOMIC DNA]</scope>
    <source>
        <strain evidence="1">Cupriavidus taiwanensis LMG 19425</strain>
        <plasmid evidence="2">Plasmid ii</plasmid>
    </source>
</reference>
<protein>
    <submittedName>
        <fullName evidence="1">Uncharacterized protein</fullName>
    </submittedName>
</protein>
<dbReference type="AlphaFoldDB" id="A0A375IRJ1"/>
<organism evidence="1 2">
    <name type="scientific">Cupriavidus taiwanensis</name>
    <dbReference type="NCBI Taxonomy" id="164546"/>
    <lineage>
        <taxon>Bacteria</taxon>
        <taxon>Pseudomonadati</taxon>
        <taxon>Pseudomonadota</taxon>
        <taxon>Betaproteobacteria</taxon>
        <taxon>Burkholderiales</taxon>
        <taxon>Burkholderiaceae</taxon>
        <taxon>Cupriavidus</taxon>
    </lineage>
</organism>
<dbReference type="EMBL" id="LT991977">
    <property type="protein sequence ID" value="SPK76072.1"/>
    <property type="molecule type" value="Genomic_DNA"/>
</dbReference>
<gene>
    <name evidence="1" type="ORF">CT19425_MP70232</name>
</gene>
<evidence type="ECO:0000313" key="2">
    <source>
        <dbReference type="Proteomes" id="UP000255505"/>
    </source>
</evidence>
<sequence>MSFVFNGLGIKFHDMERFPAKRNWEARLRRRKFHDVKRSFSERAEAAFSPRLVDGFVTFP</sequence>
<dbReference type="Proteomes" id="UP000255505">
    <property type="component" value="Plasmid II"/>
</dbReference>
<accession>A0A375IRJ1</accession>
<keyword evidence="1" id="KW-0614">Plasmid</keyword>
<evidence type="ECO:0000313" key="1">
    <source>
        <dbReference type="EMBL" id="SPK76072.1"/>
    </source>
</evidence>
<geneLocation type="plasmid" evidence="1">
    <name>II</name>
</geneLocation>
<name>A0A375IRJ1_9BURK</name>